<evidence type="ECO:0000259" key="3">
    <source>
        <dbReference type="PROSITE" id="PS51702"/>
    </source>
</evidence>
<feature type="region of interest" description="Disordered" evidence="1">
    <location>
        <begin position="22"/>
        <end position="47"/>
    </location>
</feature>
<evidence type="ECO:0000259" key="2">
    <source>
        <dbReference type="PROSITE" id="PS50994"/>
    </source>
</evidence>
<dbReference type="SUPFAM" id="SSF53098">
    <property type="entry name" value="Ribonuclease H-like"/>
    <property type="match status" value="1"/>
</dbReference>
<protein>
    <submittedName>
        <fullName evidence="4">Transposase protein A</fullName>
    </submittedName>
</protein>
<feature type="domain" description="HTH Mu-type" evidence="3">
    <location>
        <begin position="3"/>
        <end position="69"/>
    </location>
</feature>
<dbReference type="STRING" id="438753.AZC_2128"/>
<dbReference type="GO" id="GO:0015074">
    <property type="term" value="P:DNA integration"/>
    <property type="evidence" value="ECO:0007669"/>
    <property type="project" value="InterPro"/>
</dbReference>
<dbReference type="InterPro" id="IPR036397">
    <property type="entry name" value="RNaseH_sf"/>
</dbReference>
<dbReference type="Pfam" id="PF09299">
    <property type="entry name" value="Mu-transpos_C"/>
    <property type="match status" value="1"/>
</dbReference>
<dbReference type="SUPFAM" id="SSF46955">
    <property type="entry name" value="Putative DNA-binding domain"/>
    <property type="match status" value="1"/>
</dbReference>
<dbReference type="InterPro" id="IPR009061">
    <property type="entry name" value="DNA-bd_dom_put_sf"/>
</dbReference>
<dbReference type="PANTHER" id="PTHR35004">
    <property type="entry name" value="TRANSPOSASE RV3428C-RELATED"/>
    <property type="match status" value="1"/>
</dbReference>
<dbReference type="InterPro" id="IPR036388">
    <property type="entry name" value="WH-like_DNA-bd_sf"/>
</dbReference>
<dbReference type="HOGENOM" id="CLU_023172_0_0_5"/>
<gene>
    <name evidence="4" type="ordered locus">AZC_2128</name>
</gene>
<dbReference type="InterPro" id="IPR012337">
    <property type="entry name" value="RNaseH-like_sf"/>
</dbReference>
<reference evidence="4 5" key="1">
    <citation type="journal article" date="2007" name="Appl. Environ. Microbiol.">
        <title>Rhizobial factors required for stem nodule maturation and maintenance in Sesbania rostrata-Azorhizobium caulinodans ORS571 symbiosis.</title>
        <authorList>
            <person name="Suzuki S."/>
            <person name="Aono T."/>
            <person name="Lee KB."/>
            <person name="Suzuki T."/>
            <person name="Liu CT."/>
            <person name="Miwa H."/>
            <person name="Wakao S."/>
            <person name="Iki T."/>
            <person name="Oyaizu H."/>
        </authorList>
    </citation>
    <scope>NUCLEOTIDE SEQUENCE [LARGE SCALE GENOMIC DNA]</scope>
    <source>
        <strain evidence="5">ATCC 43989 / DSM 5975 / JCM 20966 / LMG 6465 / NBRC 14845 / NCIMB 13405 / ORS 571</strain>
    </source>
</reference>
<dbReference type="PROSITE" id="PS51702">
    <property type="entry name" value="HTH_MU"/>
    <property type="match status" value="1"/>
</dbReference>
<reference evidence="5" key="2">
    <citation type="submission" date="2007-04" db="EMBL/GenBank/DDBJ databases">
        <title>Complete genome sequence of the nitrogen-fixing bacterium Azorhizobium caulinodans ORS571.</title>
        <authorList>
            <person name="Lee K.B."/>
            <person name="Backer P.D."/>
            <person name="Aono T."/>
            <person name="Liu C.T."/>
            <person name="Suzuki S."/>
            <person name="Suzuki T."/>
            <person name="Kaneko T."/>
            <person name="Yamada M."/>
            <person name="Tabata S."/>
            <person name="Kupfer D.M."/>
            <person name="Najar F.Z."/>
            <person name="Wiley G.B."/>
            <person name="Roe B."/>
            <person name="Binnewies T."/>
            <person name="Ussery D."/>
            <person name="Vereecke D."/>
            <person name="Gevers D."/>
            <person name="Holsters M."/>
            <person name="Oyaizu H."/>
        </authorList>
    </citation>
    <scope>NUCLEOTIDE SEQUENCE [LARGE SCALE GENOMIC DNA]</scope>
    <source>
        <strain evidence="5">ATCC 43989 / DSM 5975 / JCM 20966 / LMG 6465 / NBRC 14845 / NCIMB 13405 / ORS 571</strain>
    </source>
</reference>
<accession>A8I7J2</accession>
<dbReference type="Proteomes" id="UP000000270">
    <property type="component" value="Chromosome"/>
</dbReference>
<reference evidence="4 5" key="4">
    <citation type="journal article" date="2009" name="Appl. Environ. Microbiol.">
        <title>Comparative genome-wide transcriptional profiling of Azorhizobium caulinodans ORS571 grown under free-living and symbiotic conditions.</title>
        <authorList>
            <person name="Tsukada S."/>
            <person name="Aono T."/>
            <person name="Akiba N."/>
            <person name="Lee KB."/>
            <person name="Liu CT."/>
            <person name="Toyazaki H."/>
            <person name="Oyaizu H."/>
        </authorList>
    </citation>
    <scope>NUCLEOTIDE SEQUENCE [LARGE SCALE GENOMIC DNA]</scope>
    <source>
        <strain evidence="5">ATCC 43989 / DSM 5975 / JCM 20966 / LMG 6465 / NBRC 14845 / NCIMB 13405 / ORS 571</strain>
    </source>
</reference>
<dbReference type="RefSeq" id="WP_012170655.1">
    <property type="nucleotide sequence ID" value="NC_009937.1"/>
</dbReference>
<dbReference type="InterPro" id="IPR001584">
    <property type="entry name" value="Integrase_cat-core"/>
</dbReference>
<dbReference type="Gene3D" id="1.10.10.10">
    <property type="entry name" value="Winged helix-like DNA-binding domain superfamily/Winged helix DNA-binding domain"/>
    <property type="match status" value="1"/>
</dbReference>
<feature type="domain" description="Integrase catalytic" evidence="2">
    <location>
        <begin position="272"/>
        <end position="466"/>
    </location>
</feature>
<reference evidence="4 5" key="6">
    <citation type="journal article" date="2011" name="Appl. Environ. Microbiol.">
        <title>Involvement of the azorhizobial chromosome partition gene (parA) in the onset of bacteroid differentiation during Sesbania rostrata stem nodule development.</title>
        <authorList>
            <person name="Liu CT."/>
            <person name="Lee KB."/>
            <person name="Wang YS."/>
            <person name="Peng MH."/>
            <person name="Lee KT."/>
            <person name="Suzuki S."/>
            <person name="Suzuki T."/>
            <person name="Oyaizu H."/>
        </authorList>
    </citation>
    <scope>NUCLEOTIDE SEQUENCE [LARGE SCALE GENOMIC DNA]</scope>
    <source>
        <strain evidence="5">ATCC 43989 / DSM 5975 / JCM 20966 / LMG 6465 / NBRC 14845 / NCIMB 13405 / ORS 571</strain>
    </source>
</reference>
<feature type="region of interest" description="Disordered" evidence="1">
    <location>
        <begin position="646"/>
        <end position="668"/>
    </location>
</feature>
<dbReference type="Gene3D" id="3.30.420.10">
    <property type="entry name" value="Ribonuclease H-like superfamily/Ribonuclease H"/>
    <property type="match status" value="1"/>
</dbReference>
<dbReference type="KEGG" id="azc:AZC_2128"/>
<dbReference type="EMBL" id="AP009384">
    <property type="protein sequence ID" value="BAF88126.1"/>
    <property type="molecule type" value="Genomic_DNA"/>
</dbReference>
<dbReference type="InterPro" id="IPR003314">
    <property type="entry name" value="Mu-type_HTH"/>
</dbReference>
<dbReference type="eggNOG" id="COG2801">
    <property type="taxonomic scope" value="Bacteria"/>
</dbReference>
<reference evidence="4 5" key="3">
    <citation type="journal article" date="2008" name="BMC Genomics">
        <title>The genome of the versatile nitrogen fixer Azorhizobium caulinodans ORS571.</title>
        <authorList>
            <person name="Lee KB."/>
            <person name="Backer P.D."/>
            <person name="Aono T."/>
            <person name="Liu CT."/>
            <person name="Suzuki S."/>
            <person name="Suzuki T."/>
            <person name="Kaneko T."/>
            <person name="Yamada M."/>
            <person name="Tabata S."/>
            <person name="Kupfer D.M."/>
            <person name="Najar F.Z."/>
            <person name="Wiley G.B."/>
            <person name="Roe B."/>
            <person name="Binnewies T.T."/>
            <person name="Ussery D.W."/>
            <person name="D'Haeze W."/>
            <person name="Herder J.D."/>
            <person name="Gevers D."/>
            <person name="Vereecke D."/>
            <person name="Holsters M."/>
            <person name="Oyaizu H."/>
        </authorList>
    </citation>
    <scope>NUCLEOTIDE SEQUENCE [LARGE SCALE GENOMIC DNA]</scope>
    <source>
        <strain evidence="5">ATCC 43989 / DSM 5975 / JCM 20966 / LMG 6465 / NBRC 14845 / NCIMB 13405 / ORS 571</strain>
    </source>
</reference>
<dbReference type="GO" id="GO:0003677">
    <property type="term" value="F:DNA binding"/>
    <property type="evidence" value="ECO:0007669"/>
    <property type="project" value="InterPro"/>
</dbReference>
<dbReference type="PROSITE" id="PS50994">
    <property type="entry name" value="INTEGRASE"/>
    <property type="match status" value="1"/>
</dbReference>
<keyword evidence="5" id="KW-1185">Reference proteome</keyword>
<dbReference type="AlphaFoldDB" id="A8I7J2"/>
<reference evidence="4 5" key="5">
    <citation type="journal article" date="2010" name="Appl. Environ. Microbiol.">
        <title>phrR-like gene praR of Azorhizobium caulinodans ORS571 is essential for symbiosis with Sesbania rostrata and is involved in expression of reb genes.</title>
        <authorList>
            <person name="Akiba N."/>
            <person name="Aono T."/>
            <person name="Toyazaki H."/>
            <person name="Sato S."/>
            <person name="Oyaizu H."/>
        </authorList>
    </citation>
    <scope>NUCLEOTIDE SEQUENCE [LARGE SCALE GENOMIC DNA]</scope>
    <source>
        <strain evidence="5">ATCC 43989 / DSM 5975 / JCM 20966 / LMG 6465 / NBRC 14845 / NCIMB 13405 / ORS 571</strain>
    </source>
</reference>
<proteinExistence type="predicted"/>
<name>A8I7J2_AZOC5</name>
<dbReference type="Pfam" id="PF02316">
    <property type="entry name" value="HTH_Tnp_Mu_1"/>
    <property type="match status" value="1"/>
</dbReference>
<dbReference type="InterPro" id="IPR015378">
    <property type="entry name" value="Transposase-like_Mu_C"/>
</dbReference>
<dbReference type="PANTHER" id="PTHR35004:SF7">
    <property type="entry name" value="INTEGRASE PROTEIN"/>
    <property type="match status" value="1"/>
</dbReference>
<organism evidence="4 5">
    <name type="scientific">Azorhizobium caulinodans (strain ATCC 43989 / DSM 5975 / JCM 20966 / LMG 6465 / NBRC 14845 / NCIMB 13405 / ORS 571)</name>
    <dbReference type="NCBI Taxonomy" id="438753"/>
    <lineage>
        <taxon>Bacteria</taxon>
        <taxon>Pseudomonadati</taxon>
        <taxon>Pseudomonadota</taxon>
        <taxon>Alphaproteobacteria</taxon>
        <taxon>Hyphomicrobiales</taxon>
        <taxon>Xanthobacteraceae</taxon>
        <taxon>Azorhizobium</taxon>
    </lineage>
</organism>
<evidence type="ECO:0000313" key="4">
    <source>
        <dbReference type="EMBL" id="BAF88126.1"/>
    </source>
</evidence>
<evidence type="ECO:0000313" key="5">
    <source>
        <dbReference type="Proteomes" id="UP000000270"/>
    </source>
</evidence>
<evidence type="ECO:0000256" key="1">
    <source>
        <dbReference type="SAM" id="MobiDB-lite"/>
    </source>
</evidence>
<dbReference type="Pfam" id="PF00665">
    <property type="entry name" value="rve"/>
    <property type="match status" value="1"/>
</dbReference>
<sequence>MKSWFTAAEIAGLGLPDIPESERGVRKMAGRDAWPSREREASGGGREYPLSALPTAARAAYVARHLQALDVPVEVVRAAASEPEAELAAPAALDQRDGRLAILAAVEDFAASAGIGRKRADTLFCAAYEAGAVEVAAWVRAAVRSVTPRTLARWRAAQAAGATHRLAVDKGAARRGKGVLEVANAGDVKVFCLALLSRNPLFTADHVRDLVGGQFGPTLEVRGKVLPLPPLRTFQEALKGWKTTHKVELTALTNPDAFKNRYRLSGRGAMAHVQAPNQLWMIDASPVDMLCLDGRHNVYVAIDIFTRRIIAYVTKTPRAEGVSLLMRRAILAWGVPEEVKTDNGADFVAHATRRLFAAIGIRRVTAEAFSPEQKGHVERAIGTFQRGFVRLLPGFIGHSVADRKVIEARKSFAARLGEDPREALCVELSAAELQRYADAWIASKYDHRPHEGLGGVTPFQAAAASTAPIRTVEERALDMLLAPVAGQHGLRTATKSGIRIDGFHYLAPQVLPETQVMVRMDPADMGRAFLFDPAGITYLGEAICPELAGIDPKLAVEAAKAEQARIIAERTASVRKEARRLTKGPRLIDLALRHTARQAGTLVDFPKAREAHTTPALEAAAEAATPRSAPAPRLSDETRALRARLAAEAAPEGAQVRPLHATETPKQRWNRAQALERRLAAGEALAPEETTWLLGYAQGPEYKGFKLTFGDSHDVAPRQAPVEAG</sequence>